<evidence type="ECO:0000256" key="4">
    <source>
        <dbReference type="ARBA" id="ARBA00022741"/>
    </source>
</evidence>
<evidence type="ECO:0000256" key="8">
    <source>
        <dbReference type="ARBA" id="ARBA00051245"/>
    </source>
</evidence>
<protein>
    <recommendedName>
        <fullName evidence="2">non-specific protein-tyrosine kinase</fullName>
        <ecNumber evidence="2">2.7.10.2</ecNumber>
    </recommendedName>
</protein>
<dbReference type="InterPro" id="IPR005702">
    <property type="entry name" value="Wzc-like_C"/>
</dbReference>
<dbReference type="InterPro" id="IPR050445">
    <property type="entry name" value="Bact_polysacc_biosynth/exp"/>
</dbReference>
<dbReference type="CDD" id="cd05387">
    <property type="entry name" value="BY-kinase"/>
    <property type="match status" value="1"/>
</dbReference>
<dbReference type="RefSeq" id="WP_113919426.1">
    <property type="nucleotide sequence ID" value="NZ_QNRX01000001.1"/>
</dbReference>
<dbReference type="Gene3D" id="3.40.50.300">
    <property type="entry name" value="P-loop containing nucleotide triphosphate hydrolases"/>
    <property type="match status" value="1"/>
</dbReference>
<evidence type="ECO:0000313" key="10">
    <source>
        <dbReference type="EMBL" id="RBP70218.1"/>
    </source>
</evidence>
<dbReference type="Pfam" id="PF13614">
    <property type="entry name" value="AAA_31"/>
    <property type="match status" value="1"/>
</dbReference>
<dbReference type="PANTHER" id="PTHR32309">
    <property type="entry name" value="TYROSINE-PROTEIN KINASE"/>
    <property type="match status" value="1"/>
</dbReference>
<evidence type="ECO:0000313" key="11">
    <source>
        <dbReference type="Proteomes" id="UP000253490"/>
    </source>
</evidence>
<reference evidence="10 11" key="1">
    <citation type="submission" date="2018-06" db="EMBL/GenBank/DDBJ databases">
        <title>Genomic Encyclopedia of Type Strains, Phase IV (KMG-IV): sequencing the most valuable type-strain genomes for metagenomic binning, comparative biology and taxonomic classification.</title>
        <authorList>
            <person name="Goeker M."/>
        </authorList>
    </citation>
    <scope>NUCLEOTIDE SEQUENCE [LARGE SCALE GENOMIC DNA]</scope>
    <source>
        <strain evidence="10 11">DSM 22112</strain>
    </source>
</reference>
<evidence type="ECO:0000256" key="5">
    <source>
        <dbReference type="ARBA" id="ARBA00022777"/>
    </source>
</evidence>
<dbReference type="InterPro" id="IPR025669">
    <property type="entry name" value="AAA_dom"/>
</dbReference>
<dbReference type="GO" id="GO:0042802">
    <property type="term" value="F:identical protein binding"/>
    <property type="evidence" value="ECO:0007669"/>
    <property type="project" value="UniProtKB-ARBA"/>
</dbReference>
<proteinExistence type="inferred from homology"/>
<dbReference type="EC" id="2.7.10.2" evidence="2"/>
<evidence type="ECO:0000256" key="6">
    <source>
        <dbReference type="ARBA" id="ARBA00022840"/>
    </source>
</evidence>
<dbReference type="GO" id="GO:0005886">
    <property type="term" value="C:plasma membrane"/>
    <property type="evidence" value="ECO:0007669"/>
    <property type="project" value="TreeGrafter"/>
</dbReference>
<keyword evidence="11" id="KW-1185">Reference proteome</keyword>
<comment type="catalytic activity">
    <reaction evidence="8">
        <text>L-tyrosyl-[protein] + ATP = O-phospho-L-tyrosyl-[protein] + ADP + H(+)</text>
        <dbReference type="Rhea" id="RHEA:10596"/>
        <dbReference type="Rhea" id="RHEA-COMP:10136"/>
        <dbReference type="Rhea" id="RHEA-COMP:20101"/>
        <dbReference type="ChEBI" id="CHEBI:15378"/>
        <dbReference type="ChEBI" id="CHEBI:30616"/>
        <dbReference type="ChEBI" id="CHEBI:46858"/>
        <dbReference type="ChEBI" id="CHEBI:61978"/>
        <dbReference type="ChEBI" id="CHEBI:456216"/>
        <dbReference type="EC" id="2.7.10.2"/>
    </reaction>
</comment>
<dbReference type="EMBL" id="QNRX01000001">
    <property type="protein sequence ID" value="RBP70218.1"/>
    <property type="molecule type" value="Genomic_DNA"/>
</dbReference>
<accession>A0A366IIV9</accession>
<name>A0A366IIV9_9FIRM</name>
<dbReference type="Proteomes" id="UP000253490">
    <property type="component" value="Unassembled WGS sequence"/>
</dbReference>
<keyword evidence="3" id="KW-0808">Transferase</keyword>
<keyword evidence="4" id="KW-0547">Nucleotide-binding</keyword>
<dbReference type="InterPro" id="IPR027417">
    <property type="entry name" value="P-loop_NTPase"/>
</dbReference>
<evidence type="ECO:0000259" key="9">
    <source>
        <dbReference type="Pfam" id="PF13614"/>
    </source>
</evidence>
<comment type="similarity">
    <text evidence="1">Belongs to the CpsD/CapB family.</text>
</comment>
<dbReference type="OrthoDB" id="9794577at2"/>
<feature type="domain" description="AAA" evidence="9">
    <location>
        <begin position="45"/>
        <end position="204"/>
    </location>
</feature>
<comment type="caution">
    <text evidence="10">The sequence shown here is derived from an EMBL/GenBank/DDBJ whole genome shotgun (WGS) entry which is preliminary data.</text>
</comment>
<evidence type="ECO:0000256" key="2">
    <source>
        <dbReference type="ARBA" id="ARBA00011903"/>
    </source>
</evidence>
<organism evidence="10 11">
    <name type="scientific">Alkalibaculum bacchi</name>
    <dbReference type="NCBI Taxonomy" id="645887"/>
    <lineage>
        <taxon>Bacteria</taxon>
        <taxon>Bacillati</taxon>
        <taxon>Bacillota</taxon>
        <taxon>Clostridia</taxon>
        <taxon>Eubacteriales</taxon>
        <taxon>Eubacteriaceae</taxon>
        <taxon>Alkalibaculum</taxon>
    </lineage>
</organism>
<dbReference type="SUPFAM" id="SSF52540">
    <property type="entry name" value="P-loop containing nucleoside triphosphate hydrolases"/>
    <property type="match status" value="1"/>
</dbReference>
<evidence type="ECO:0000256" key="3">
    <source>
        <dbReference type="ARBA" id="ARBA00022679"/>
    </source>
</evidence>
<dbReference type="NCBIfam" id="TIGR01007">
    <property type="entry name" value="eps_fam"/>
    <property type="match status" value="1"/>
</dbReference>
<keyword evidence="6" id="KW-0067">ATP-binding</keyword>
<dbReference type="GO" id="GO:0005524">
    <property type="term" value="F:ATP binding"/>
    <property type="evidence" value="ECO:0007669"/>
    <property type="project" value="UniProtKB-KW"/>
</dbReference>
<keyword evidence="7" id="KW-0829">Tyrosine-protein kinase</keyword>
<evidence type="ECO:0000256" key="7">
    <source>
        <dbReference type="ARBA" id="ARBA00023137"/>
    </source>
</evidence>
<sequence length="236" mass="26112">MKKNTKKSRVNDALIAHTDPKAIVSEAFRNMRTNVHYSNVDKELKVIQVTSTQQGEGKSTITANYATTLAQSGKRVLIIDCDLRRPNIHKVFGMPNVNGLINVLMRESELDRSIKYTKVEGVFVLVAGPVPPNPSEMLESKRMDEIIGVASENFDIILLDSPPVLPVTDALIISKYTEGTIVVIALEETQKEALKKTIESLENVGANIIGTVVNKANIKKGHYGYGGYSYKYAYKE</sequence>
<evidence type="ECO:0000256" key="1">
    <source>
        <dbReference type="ARBA" id="ARBA00007316"/>
    </source>
</evidence>
<dbReference type="FunFam" id="3.40.50.300:FF:000527">
    <property type="entry name" value="Tyrosine-protein kinase etk"/>
    <property type="match status" value="1"/>
</dbReference>
<keyword evidence="5" id="KW-0418">Kinase</keyword>
<dbReference type="AlphaFoldDB" id="A0A366IIV9"/>
<dbReference type="PANTHER" id="PTHR32309:SF13">
    <property type="entry name" value="FERRIC ENTEROBACTIN TRANSPORT PROTEIN FEPE"/>
    <property type="match status" value="1"/>
</dbReference>
<gene>
    <name evidence="10" type="ORF">DES36_101277</name>
</gene>
<dbReference type="GO" id="GO:0004715">
    <property type="term" value="F:non-membrane spanning protein tyrosine kinase activity"/>
    <property type="evidence" value="ECO:0007669"/>
    <property type="project" value="UniProtKB-EC"/>
</dbReference>